<sequence>MTFKKTVGILLAATLTFTLAACGHQGKTEKKTSNSSQTATITLDFDNDKKADETKTFAVKKDQTLLEAVKSSFKVVEKDGFITAIDGKSQDTANQKYWLFKVNGKLASKGAADTIVKKGDQITFYLGNF</sequence>
<feature type="domain" description="Transcobalamin-like C-terminal" evidence="2">
    <location>
        <begin position="62"/>
        <end position="127"/>
    </location>
</feature>
<dbReference type="InterPro" id="IPR027954">
    <property type="entry name" value="Transcobalamin-like_C"/>
</dbReference>
<dbReference type="PROSITE" id="PS51257">
    <property type="entry name" value="PROKAR_LIPOPROTEIN"/>
    <property type="match status" value="1"/>
</dbReference>
<feature type="chain" id="PRO_5039284151" description="Transcobalamin-like C-terminal domain-containing protein" evidence="1">
    <location>
        <begin position="21"/>
        <end position="129"/>
    </location>
</feature>
<dbReference type="Pfam" id="PF14478">
    <property type="entry name" value="DUF4430"/>
    <property type="match status" value="1"/>
</dbReference>
<reference evidence="3 4" key="1">
    <citation type="submission" date="2020-02" db="EMBL/GenBank/DDBJ databases">
        <title>Draft genome sequence of Lactococcus sp. Hs20B0-1.</title>
        <authorList>
            <person name="Noda S."/>
            <person name="Yuki M."/>
            <person name="Ohkuma M."/>
        </authorList>
    </citation>
    <scope>NUCLEOTIDE SEQUENCE [LARGE SCALE GENOMIC DNA]</scope>
    <source>
        <strain evidence="3 4">Hs20B0-1</strain>
    </source>
</reference>
<evidence type="ECO:0000313" key="3">
    <source>
        <dbReference type="EMBL" id="GFH41117.1"/>
    </source>
</evidence>
<evidence type="ECO:0000256" key="1">
    <source>
        <dbReference type="SAM" id="SignalP"/>
    </source>
</evidence>
<dbReference type="Proteomes" id="UP000475928">
    <property type="component" value="Unassembled WGS sequence"/>
</dbReference>
<protein>
    <recommendedName>
        <fullName evidence="2">Transcobalamin-like C-terminal domain-containing protein</fullName>
    </recommendedName>
</protein>
<comment type="caution">
    <text evidence="3">The sequence shown here is derived from an EMBL/GenBank/DDBJ whole genome shotgun (WGS) entry which is preliminary data.</text>
</comment>
<accession>A0A6A0BBB5</accession>
<name>A0A6A0BBB5_9LACT</name>
<feature type="signal peptide" evidence="1">
    <location>
        <begin position="1"/>
        <end position="20"/>
    </location>
</feature>
<evidence type="ECO:0000259" key="2">
    <source>
        <dbReference type="Pfam" id="PF14478"/>
    </source>
</evidence>
<evidence type="ECO:0000313" key="4">
    <source>
        <dbReference type="Proteomes" id="UP000475928"/>
    </source>
</evidence>
<dbReference type="Gene3D" id="2.170.130.30">
    <property type="match status" value="1"/>
</dbReference>
<gene>
    <name evidence="3" type="ORF">Hs20B_15150</name>
</gene>
<organism evidence="3 4">
    <name type="scientific">Pseudolactococcus insecticola</name>
    <dbReference type="NCBI Taxonomy" id="2709158"/>
    <lineage>
        <taxon>Bacteria</taxon>
        <taxon>Bacillati</taxon>
        <taxon>Bacillota</taxon>
        <taxon>Bacilli</taxon>
        <taxon>Lactobacillales</taxon>
        <taxon>Streptococcaceae</taxon>
        <taxon>Pseudolactococcus</taxon>
    </lineage>
</organism>
<keyword evidence="1" id="KW-0732">Signal</keyword>
<keyword evidence="4" id="KW-1185">Reference proteome</keyword>
<dbReference type="RefSeq" id="WP_172357296.1">
    <property type="nucleotide sequence ID" value="NZ_BLLH01000009.1"/>
</dbReference>
<proteinExistence type="predicted"/>
<dbReference type="EMBL" id="BLLH01000009">
    <property type="protein sequence ID" value="GFH41117.1"/>
    <property type="molecule type" value="Genomic_DNA"/>
</dbReference>
<dbReference type="AlphaFoldDB" id="A0A6A0BBB5"/>